<feature type="compositionally biased region" description="Polar residues" evidence="1">
    <location>
        <begin position="222"/>
        <end position="231"/>
    </location>
</feature>
<dbReference type="EMBL" id="JAZHXI010000006">
    <property type="protein sequence ID" value="KAL2070197.1"/>
    <property type="molecule type" value="Genomic_DNA"/>
</dbReference>
<feature type="chain" id="PRO_5047404664" evidence="3">
    <location>
        <begin position="22"/>
        <end position="284"/>
    </location>
</feature>
<dbReference type="Proteomes" id="UP001595075">
    <property type="component" value="Unassembled WGS sequence"/>
</dbReference>
<organism evidence="4 5">
    <name type="scientific">Oculimacula yallundae</name>
    <dbReference type="NCBI Taxonomy" id="86028"/>
    <lineage>
        <taxon>Eukaryota</taxon>
        <taxon>Fungi</taxon>
        <taxon>Dikarya</taxon>
        <taxon>Ascomycota</taxon>
        <taxon>Pezizomycotina</taxon>
        <taxon>Leotiomycetes</taxon>
        <taxon>Helotiales</taxon>
        <taxon>Ploettnerulaceae</taxon>
        <taxon>Oculimacula</taxon>
    </lineage>
</organism>
<keyword evidence="2" id="KW-0472">Membrane</keyword>
<keyword evidence="2" id="KW-1133">Transmembrane helix</keyword>
<gene>
    <name evidence="4" type="ORF">VTL71DRAFT_13223</name>
</gene>
<feature type="transmembrane region" description="Helical" evidence="2">
    <location>
        <begin position="262"/>
        <end position="283"/>
    </location>
</feature>
<keyword evidence="2" id="KW-0812">Transmembrane</keyword>
<sequence>MFTRQVLLIASLMAVIKSSTAEEPLMECDDYFVTIDNSTGISFYSTCPKLEFMVGPSHKFSGPFNLSGVQSIGKFSSGYLLPKLPQSQRVDDAVTTVSMPDLLNTTSGGLFFGYLNNLTNIDFPKLNAVNGEIVFIDNYELKNIALPSLTNVTSGVLFDGSFDSISLPALKSVGYIIVKSIGELDCIALGRNLSSVVYTSKEHDTGVGFTCWTPYEKNTYNTSDPKSVSGTSGNGGGKTDPSTTGSAASETSKAASEAGSIVPLRGLSTIVVLAIVASLVGLLL</sequence>
<keyword evidence="5" id="KW-1185">Reference proteome</keyword>
<evidence type="ECO:0000313" key="5">
    <source>
        <dbReference type="Proteomes" id="UP001595075"/>
    </source>
</evidence>
<feature type="signal peptide" evidence="3">
    <location>
        <begin position="1"/>
        <end position="21"/>
    </location>
</feature>
<feature type="region of interest" description="Disordered" evidence="1">
    <location>
        <begin position="222"/>
        <end position="250"/>
    </location>
</feature>
<reference evidence="4 5" key="1">
    <citation type="journal article" date="2024" name="Commun. Biol.">
        <title>Comparative genomic analysis of thermophilic fungi reveals convergent evolutionary adaptations and gene losses.</title>
        <authorList>
            <person name="Steindorff A.S."/>
            <person name="Aguilar-Pontes M.V."/>
            <person name="Robinson A.J."/>
            <person name="Andreopoulos B."/>
            <person name="LaButti K."/>
            <person name="Kuo A."/>
            <person name="Mondo S."/>
            <person name="Riley R."/>
            <person name="Otillar R."/>
            <person name="Haridas S."/>
            <person name="Lipzen A."/>
            <person name="Grimwood J."/>
            <person name="Schmutz J."/>
            <person name="Clum A."/>
            <person name="Reid I.D."/>
            <person name="Moisan M.C."/>
            <person name="Butler G."/>
            <person name="Nguyen T.T.M."/>
            <person name="Dewar K."/>
            <person name="Conant G."/>
            <person name="Drula E."/>
            <person name="Henrissat B."/>
            <person name="Hansel C."/>
            <person name="Singer S."/>
            <person name="Hutchinson M.I."/>
            <person name="de Vries R.P."/>
            <person name="Natvig D.O."/>
            <person name="Powell A.J."/>
            <person name="Tsang A."/>
            <person name="Grigoriev I.V."/>
        </authorList>
    </citation>
    <scope>NUCLEOTIDE SEQUENCE [LARGE SCALE GENOMIC DNA]</scope>
    <source>
        <strain evidence="4 5">CBS 494.80</strain>
    </source>
</reference>
<evidence type="ECO:0000256" key="3">
    <source>
        <dbReference type="SAM" id="SignalP"/>
    </source>
</evidence>
<accession>A0ABR4CKD2</accession>
<evidence type="ECO:0000256" key="2">
    <source>
        <dbReference type="SAM" id="Phobius"/>
    </source>
</evidence>
<evidence type="ECO:0000256" key="1">
    <source>
        <dbReference type="SAM" id="MobiDB-lite"/>
    </source>
</evidence>
<dbReference type="SUPFAM" id="SSF52058">
    <property type="entry name" value="L domain-like"/>
    <property type="match status" value="1"/>
</dbReference>
<proteinExistence type="predicted"/>
<name>A0ABR4CKD2_9HELO</name>
<evidence type="ECO:0000313" key="4">
    <source>
        <dbReference type="EMBL" id="KAL2070197.1"/>
    </source>
</evidence>
<protein>
    <submittedName>
        <fullName evidence="4">Uncharacterized protein</fullName>
    </submittedName>
</protein>
<keyword evidence="3" id="KW-0732">Signal</keyword>
<comment type="caution">
    <text evidence="4">The sequence shown here is derived from an EMBL/GenBank/DDBJ whole genome shotgun (WGS) entry which is preliminary data.</text>
</comment>